<dbReference type="GO" id="GO:0003677">
    <property type="term" value="F:DNA binding"/>
    <property type="evidence" value="ECO:0007669"/>
    <property type="project" value="InterPro"/>
</dbReference>
<name>A0A172U3I7_9BACT</name>
<evidence type="ECO:0000313" key="2">
    <source>
        <dbReference type="EMBL" id="ANE53603.1"/>
    </source>
</evidence>
<organism evidence="2 3">
    <name type="scientific">Flavisolibacter tropicus</name>
    <dbReference type="NCBI Taxonomy" id="1492898"/>
    <lineage>
        <taxon>Bacteria</taxon>
        <taxon>Pseudomonadati</taxon>
        <taxon>Bacteroidota</taxon>
        <taxon>Chitinophagia</taxon>
        <taxon>Chitinophagales</taxon>
        <taxon>Chitinophagaceae</taxon>
        <taxon>Flavisolibacter</taxon>
    </lineage>
</organism>
<gene>
    <name evidence="2" type="ORF">SY85_18835</name>
</gene>
<dbReference type="STRING" id="1492898.SY85_18835"/>
<dbReference type="Gene3D" id="1.10.1660.10">
    <property type="match status" value="1"/>
</dbReference>
<accession>A0A172U3I7</accession>
<evidence type="ECO:0000259" key="1">
    <source>
        <dbReference type="Pfam" id="PF13411"/>
    </source>
</evidence>
<dbReference type="Proteomes" id="UP000077177">
    <property type="component" value="Chromosome"/>
</dbReference>
<sequence length="89" mass="10751">MFNVKGSLLRFWEKEFDLTLRKNRKGDRFFTPKDVKNIQLIHDLVRRRKFTIEGAKDYIKSGKQAEAKYEMIQSLQRMRNFLLELKANL</sequence>
<keyword evidence="3" id="KW-1185">Reference proteome</keyword>
<feature type="domain" description="HTH merR-type" evidence="1">
    <location>
        <begin position="2"/>
        <end position="60"/>
    </location>
</feature>
<dbReference type="GO" id="GO:0006355">
    <property type="term" value="P:regulation of DNA-templated transcription"/>
    <property type="evidence" value="ECO:0007669"/>
    <property type="project" value="InterPro"/>
</dbReference>
<dbReference type="Pfam" id="PF13411">
    <property type="entry name" value="MerR_1"/>
    <property type="match status" value="1"/>
</dbReference>
<dbReference type="SUPFAM" id="SSF46955">
    <property type="entry name" value="Putative DNA-binding domain"/>
    <property type="match status" value="1"/>
</dbReference>
<evidence type="ECO:0000313" key="3">
    <source>
        <dbReference type="Proteomes" id="UP000077177"/>
    </source>
</evidence>
<reference evidence="2 3" key="2">
    <citation type="journal article" date="2016" name="Int. J. Syst. Evol. Microbiol.">
        <title>Flavisolibacter tropicus sp. nov., isolated from tropical soil.</title>
        <authorList>
            <person name="Lee J.J."/>
            <person name="Kang M.S."/>
            <person name="Kim G.S."/>
            <person name="Lee C.S."/>
            <person name="Lim S."/>
            <person name="Lee J."/>
            <person name="Roh S.H."/>
            <person name="Kang H."/>
            <person name="Ha J.M."/>
            <person name="Bae S."/>
            <person name="Jung H.Y."/>
            <person name="Kim M.K."/>
        </authorList>
    </citation>
    <scope>NUCLEOTIDE SEQUENCE [LARGE SCALE GENOMIC DNA]</scope>
    <source>
        <strain evidence="2 3">LCS9</strain>
    </source>
</reference>
<dbReference type="PATRIC" id="fig|1492898.3.peg.4098"/>
<dbReference type="InterPro" id="IPR000551">
    <property type="entry name" value="MerR-type_HTH_dom"/>
</dbReference>
<dbReference type="EMBL" id="CP011390">
    <property type="protein sequence ID" value="ANE53603.1"/>
    <property type="molecule type" value="Genomic_DNA"/>
</dbReference>
<dbReference type="InterPro" id="IPR009061">
    <property type="entry name" value="DNA-bd_dom_put_sf"/>
</dbReference>
<dbReference type="KEGG" id="fla:SY85_18835"/>
<dbReference type="AlphaFoldDB" id="A0A172U3I7"/>
<protein>
    <recommendedName>
        <fullName evidence="1">HTH merR-type domain-containing protein</fullName>
    </recommendedName>
</protein>
<reference evidence="3" key="1">
    <citation type="submission" date="2015-01" db="EMBL/GenBank/DDBJ databases">
        <title>Flavisolibacter sp./LCS9/ whole genome sequencing.</title>
        <authorList>
            <person name="Kim M.K."/>
            <person name="Srinivasan S."/>
            <person name="Lee J.-J."/>
        </authorList>
    </citation>
    <scope>NUCLEOTIDE SEQUENCE [LARGE SCALE GENOMIC DNA]</scope>
    <source>
        <strain evidence="3">LCS9</strain>
    </source>
</reference>
<proteinExistence type="predicted"/>